<gene>
    <name evidence="2" type="ORF">NDU88_004851</name>
</gene>
<name>A0AAV7QJ24_PLEWA</name>
<sequence length="206" mass="23534">MQEVCSQLWTTGTLRGGTKHLIGCDGASSFEAAPRYSWGTRPCAGGPGEPSNDEHADPEALLTRTGRTTDVRPSGLFKEPLRHSGRQRLEQDDVSWRPADAGKSEDRDQWETWTARNQEEACAEAGHALESMAIPDTAREEDREKRREEDRKKYRKGRGTLRRNNKKDTSNRKEKRREEKKGCPTNDRREERKQEGKKNGKGKKRD</sequence>
<reference evidence="2" key="1">
    <citation type="journal article" date="2022" name="bioRxiv">
        <title>Sequencing and chromosome-scale assembly of the giantPleurodeles waltlgenome.</title>
        <authorList>
            <person name="Brown T."/>
            <person name="Elewa A."/>
            <person name="Iarovenko S."/>
            <person name="Subramanian E."/>
            <person name="Araus A.J."/>
            <person name="Petzold A."/>
            <person name="Susuki M."/>
            <person name="Suzuki K.-i.T."/>
            <person name="Hayashi T."/>
            <person name="Toyoda A."/>
            <person name="Oliveira C."/>
            <person name="Osipova E."/>
            <person name="Leigh N.D."/>
            <person name="Simon A."/>
            <person name="Yun M.H."/>
        </authorList>
    </citation>
    <scope>NUCLEOTIDE SEQUENCE</scope>
    <source>
        <strain evidence="2">20211129_DDA</strain>
        <tissue evidence="2">Liver</tissue>
    </source>
</reference>
<dbReference type="AlphaFoldDB" id="A0AAV7QJ24"/>
<feature type="compositionally biased region" description="Basic and acidic residues" evidence="1">
    <location>
        <begin position="137"/>
        <end position="152"/>
    </location>
</feature>
<evidence type="ECO:0000313" key="3">
    <source>
        <dbReference type="Proteomes" id="UP001066276"/>
    </source>
</evidence>
<keyword evidence="3" id="KW-1185">Reference proteome</keyword>
<evidence type="ECO:0000313" key="2">
    <source>
        <dbReference type="EMBL" id="KAJ1138468.1"/>
    </source>
</evidence>
<protein>
    <submittedName>
        <fullName evidence="2">Uncharacterized protein</fullName>
    </submittedName>
</protein>
<dbReference type="EMBL" id="JANPWB010000010">
    <property type="protein sequence ID" value="KAJ1138468.1"/>
    <property type="molecule type" value="Genomic_DNA"/>
</dbReference>
<proteinExistence type="predicted"/>
<evidence type="ECO:0000256" key="1">
    <source>
        <dbReference type="SAM" id="MobiDB-lite"/>
    </source>
</evidence>
<dbReference type="Proteomes" id="UP001066276">
    <property type="component" value="Chromosome 6"/>
</dbReference>
<feature type="region of interest" description="Disordered" evidence="1">
    <location>
        <begin position="36"/>
        <end position="206"/>
    </location>
</feature>
<accession>A0AAV7QJ24</accession>
<feature type="compositionally biased region" description="Basic and acidic residues" evidence="1">
    <location>
        <begin position="79"/>
        <end position="110"/>
    </location>
</feature>
<organism evidence="2 3">
    <name type="scientific">Pleurodeles waltl</name>
    <name type="common">Iberian ribbed newt</name>
    <dbReference type="NCBI Taxonomy" id="8319"/>
    <lineage>
        <taxon>Eukaryota</taxon>
        <taxon>Metazoa</taxon>
        <taxon>Chordata</taxon>
        <taxon>Craniata</taxon>
        <taxon>Vertebrata</taxon>
        <taxon>Euteleostomi</taxon>
        <taxon>Amphibia</taxon>
        <taxon>Batrachia</taxon>
        <taxon>Caudata</taxon>
        <taxon>Salamandroidea</taxon>
        <taxon>Salamandridae</taxon>
        <taxon>Pleurodelinae</taxon>
        <taxon>Pleurodeles</taxon>
    </lineage>
</organism>
<comment type="caution">
    <text evidence="2">The sequence shown here is derived from an EMBL/GenBank/DDBJ whole genome shotgun (WGS) entry which is preliminary data.</text>
</comment>
<feature type="compositionally biased region" description="Basic residues" evidence="1">
    <location>
        <begin position="153"/>
        <end position="165"/>
    </location>
</feature>
<feature type="compositionally biased region" description="Basic and acidic residues" evidence="1">
    <location>
        <begin position="166"/>
        <end position="198"/>
    </location>
</feature>